<sequence>MVVIVYIVCKESDVFMASHGGRNLGDTIHGHKAYDKNQKLITQNIRHMLTFSLNTSMTETEFEKMIKTITQAISKTDRQTDLRISKAVRNVTKTLTSSTFPSTVKPYRSWNLTTMLARRAWMLGRRIGIWDWSSVVKSLLLWIPNIVGSCLIFLESVSDQSRTCQEREKETEDGTEEM</sequence>
<evidence type="ECO:0000313" key="1">
    <source>
        <dbReference type="EMBL" id="KAF2577037.1"/>
    </source>
</evidence>
<gene>
    <name evidence="1" type="ORF">F2Q68_00002735</name>
</gene>
<comment type="caution">
    <text evidence="1">The sequence shown here is derived from an EMBL/GenBank/DDBJ whole genome shotgun (WGS) entry which is preliminary data.</text>
</comment>
<protein>
    <submittedName>
        <fullName evidence="1">Uncharacterized protein</fullName>
    </submittedName>
</protein>
<dbReference type="Proteomes" id="UP000712281">
    <property type="component" value="Unassembled WGS sequence"/>
</dbReference>
<reference evidence="1" key="1">
    <citation type="submission" date="2019-12" db="EMBL/GenBank/DDBJ databases">
        <title>Genome sequencing and annotation of Brassica cretica.</title>
        <authorList>
            <person name="Studholme D.J."/>
            <person name="Sarris P.F."/>
        </authorList>
    </citation>
    <scope>NUCLEOTIDE SEQUENCE</scope>
    <source>
        <strain evidence="1">PFS-001/15</strain>
        <tissue evidence="1">Leaf</tissue>
    </source>
</reference>
<accession>A0A8S9J779</accession>
<proteinExistence type="predicted"/>
<dbReference type="AlphaFoldDB" id="A0A8S9J779"/>
<organism evidence="1 2">
    <name type="scientific">Brassica cretica</name>
    <name type="common">Mustard</name>
    <dbReference type="NCBI Taxonomy" id="69181"/>
    <lineage>
        <taxon>Eukaryota</taxon>
        <taxon>Viridiplantae</taxon>
        <taxon>Streptophyta</taxon>
        <taxon>Embryophyta</taxon>
        <taxon>Tracheophyta</taxon>
        <taxon>Spermatophyta</taxon>
        <taxon>Magnoliopsida</taxon>
        <taxon>eudicotyledons</taxon>
        <taxon>Gunneridae</taxon>
        <taxon>Pentapetalae</taxon>
        <taxon>rosids</taxon>
        <taxon>malvids</taxon>
        <taxon>Brassicales</taxon>
        <taxon>Brassicaceae</taxon>
        <taxon>Brassiceae</taxon>
        <taxon>Brassica</taxon>
    </lineage>
</organism>
<dbReference type="EMBL" id="QGKW02001660">
    <property type="protein sequence ID" value="KAF2577037.1"/>
    <property type="molecule type" value="Genomic_DNA"/>
</dbReference>
<name>A0A8S9J779_BRACR</name>
<evidence type="ECO:0000313" key="2">
    <source>
        <dbReference type="Proteomes" id="UP000712281"/>
    </source>
</evidence>